<evidence type="ECO:0000256" key="3">
    <source>
        <dbReference type="ARBA" id="ARBA00023274"/>
    </source>
</evidence>
<keyword evidence="2 7" id="KW-0689">Ribosomal protein</keyword>
<dbReference type="EMBL" id="MRZU01000003">
    <property type="protein sequence ID" value="OUJ18829.1"/>
    <property type="molecule type" value="Genomic_DNA"/>
</dbReference>
<protein>
    <recommendedName>
        <fullName evidence="4">Large ribosomal subunit protein eL32</fullName>
    </recommendedName>
    <alternativeName>
        <fullName evidence="5">50S ribosomal protein L32e</fullName>
    </alternativeName>
</protein>
<name>A0A1Y3GBN4_9EURY</name>
<feature type="compositionally biased region" description="Basic residues" evidence="6">
    <location>
        <begin position="1"/>
        <end position="24"/>
    </location>
</feature>
<dbReference type="Proteomes" id="UP000195137">
    <property type="component" value="Unassembled WGS sequence"/>
</dbReference>
<keyword evidence="8" id="KW-1185">Reference proteome</keyword>
<evidence type="ECO:0000256" key="1">
    <source>
        <dbReference type="ARBA" id="ARBA00008431"/>
    </source>
</evidence>
<reference evidence="7 8" key="1">
    <citation type="submission" date="2016-12" db="EMBL/GenBank/DDBJ databases">
        <title>Discovery of methanogenic haloarchaea.</title>
        <authorList>
            <person name="Sorokin D.Y."/>
            <person name="Makarova K.S."/>
            <person name="Abbas B."/>
            <person name="Ferrer M."/>
            <person name="Golyshin P.N."/>
        </authorList>
    </citation>
    <scope>NUCLEOTIDE SEQUENCE [LARGE SCALE GENOMIC DNA]</scope>
    <source>
        <strain evidence="7">AMET1</strain>
    </source>
</reference>
<gene>
    <name evidence="7" type="ORF">AMET1_0480</name>
</gene>
<proteinExistence type="inferred from homology"/>
<dbReference type="Pfam" id="PF01655">
    <property type="entry name" value="Ribosomal_L32e"/>
    <property type="match status" value="1"/>
</dbReference>
<keyword evidence="3" id="KW-0687">Ribonucleoprotein</keyword>
<dbReference type="InterPro" id="IPR023654">
    <property type="entry name" value="Ribosomal_eL32_arc"/>
</dbReference>
<dbReference type="InterPro" id="IPR036351">
    <property type="entry name" value="Ribosomal_eL32_sf"/>
</dbReference>
<comment type="similarity">
    <text evidence="1">Belongs to the eukaryotic ribosomal protein eL32 family.</text>
</comment>
<evidence type="ECO:0000256" key="2">
    <source>
        <dbReference type="ARBA" id="ARBA00022980"/>
    </source>
</evidence>
<organism evidence="7 8">
    <name type="scientific">Methanonatronarchaeum thermophilum</name>
    <dbReference type="NCBI Taxonomy" id="1927129"/>
    <lineage>
        <taxon>Archaea</taxon>
        <taxon>Methanobacteriati</taxon>
        <taxon>Methanobacteriota</taxon>
        <taxon>Methanonatronarchaeia</taxon>
        <taxon>Methanonatronarchaeales</taxon>
        <taxon>Methanonatronarchaeaceae</taxon>
        <taxon>Methanonatronarchaeum</taxon>
    </lineage>
</organism>
<dbReference type="PANTHER" id="PTHR23413">
    <property type="entry name" value="60S RIBOSOMAL PROTEIN L32 AND DNA-DIRECTED RNA POLYMERASE II, SUBUNIT N"/>
    <property type="match status" value="1"/>
</dbReference>
<dbReference type="SMART" id="SM01393">
    <property type="entry name" value="Ribosomal_L32e"/>
    <property type="match status" value="1"/>
</dbReference>
<dbReference type="InterPro" id="IPR001515">
    <property type="entry name" value="Ribosomal_eL32"/>
</dbReference>
<dbReference type="OrthoDB" id="372100at2157"/>
<dbReference type="GO" id="GO:0006412">
    <property type="term" value="P:translation"/>
    <property type="evidence" value="ECO:0007669"/>
    <property type="project" value="InterPro"/>
</dbReference>
<dbReference type="PANTHER" id="PTHR23413:SF1">
    <property type="entry name" value="RIBOSOMAL PROTEIN L32"/>
    <property type="match status" value="1"/>
</dbReference>
<dbReference type="NCBIfam" id="NF006332">
    <property type="entry name" value="PRK08562.1"/>
    <property type="match status" value="1"/>
</dbReference>
<evidence type="ECO:0000256" key="6">
    <source>
        <dbReference type="SAM" id="MobiDB-lite"/>
    </source>
</evidence>
<evidence type="ECO:0000313" key="7">
    <source>
        <dbReference type="EMBL" id="OUJ18829.1"/>
    </source>
</evidence>
<dbReference type="PROSITE" id="PS00580">
    <property type="entry name" value="RIBOSOMAL_L32E"/>
    <property type="match status" value="1"/>
</dbReference>
<dbReference type="GO" id="GO:0022625">
    <property type="term" value="C:cytosolic large ribosomal subunit"/>
    <property type="evidence" value="ECO:0007669"/>
    <property type="project" value="TreeGrafter"/>
</dbReference>
<feature type="region of interest" description="Disordered" evidence="6">
    <location>
        <begin position="1"/>
        <end position="60"/>
    </location>
</feature>
<sequence>MSKKFRRQESQKHKRVKNKWRRPKGIQSKQRKEIKGKPPLPKVGRKQPEEKRGIHPSGYNEVLVHNTKDLEKLGENDAARIGGSVGNRKREAIQQKAIEMDIKILNHKEIGD</sequence>
<comment type="caution">
    <text evidence="7">The sequence shown here is derived from an EMBL/GenBank/DDBJ whole genome shotgun (WGS) entry which is preliminary data.</text>
</comment>
<dbReference type="CDD" id="cd00513">
    <property type="entry name" value="Ribosomal_L32_L32e"/>
    <property type="match status" value="1"/>
</dbReference>
<evidence type="ECO:0000256" key="4">
    <source>
        <dbReference type="ARBA" id="ARBA00035229"/>
    </source>
</evidence>
<dbReference type="InterPro" id="IPR018263">
    <property type="entry name" value="Ribosomal_eL32_CS"/>
</dbReference>
<dbReference type="SUPFAM" id="SSF52042">
    <property type="entry name" value="Ribosomal protein L32e"/>
    <property type="match status" value="1"/>
</dbReference>
<evidence type="ECO:0000256" key="5">
    <source>
        <dbReference type="ARBA" id="ARBA00035377"/>
    </source>
</evidence>
<evidence type="ECO:0000313" key="8">
    <source>
        <dbReference type="Proteomes" id="UP000195137"/>
    </source>
</evidence>
<accession>A0A1Y3GBN4</accession>
<dbReference type="GO" id="GO:0003735">
    <property type="term" value="F:structural constituent of ribosome"/>
    <property type="evidence" value="ECO:0007669"/>
    <property type="project" value="InterPro"/>
</dbReference>
<dbReference type="AlphaFoldDB" id="A0A1Y3GBN4"/>
<dbReference type="RefSeq" id="WP_086636885.1">
    <property type="nucleotide sequence ID" value="NZ_MRZU01000003.1"/>
</dbReference>